<dbReference type="GO" id="GO:0006437">
    <property type="term" value="P:tyrosyl-tRNA aminoacylation"/>
    <property type="evidence" value="ECO:0007669"/>
    <property type="project" value="InterPro"/>
</dbReference>
<evidence type="ECO:0000256" key="5">
    <source>
        <dbReference type="ARBA" id="ARBA00022884"/>
    </source>
</evidence>
<name>A0A7S0KDI6_9CHLO</name>
<dbReference type="GO" id="GO:0004831">
    <property type="term" value="F:tyrosine-tRNA ligase activity"/>
    <property type="evidence" value="ECO:0007669"/>
    <property type="project" value="UniProtKB-EC"/>
</dbReference>
<dbReference type="PRINTS" id="PR01040">
    <property type="entry name" value="TRNASYNTHTYR"/>
</dbReference>
<evidence type="ECO:0000313" key="13">
    <source>
        <dbReference type="EMBL" id="CAD8577787.1"/>
    </source>
</evidence>
<dbReference type="SUPFAM" id="SSF52374">
    <property type="entry name" value="Nucleotidylyl transferase"/>
    <property type="match status" value="1"/>
</dbReference>
<dbReference type="InterPro" id="IPR024107">
    <property type="entry name" value="Tyr-tRNA-ligase_bac_1"/>
</dbReference>
<dbReference type="Gene3D" id="3.40.50.620">
    <property type="entry name" value="HUPs"/>
    <property type="match status" value="1"/>
</dbReference>
<dbReference type="InterPro" id="IPR002307">
    <property type="entry name" value="Tyr-tRNA-ligase"/>
</dbReference>
<dbReference type="FunFam" id="3.10.290.10:FF:000014">
    <property type="entry name" value="Tyrosine--tRNA ligase"/>
    <property type="match status" value="1"/>
</dbReference>
<dbReference type="EMBL" id="HBEW01001628">
    <property type="protein sequence ID" value="CAD8577787.1"/>
    <property type="molecule type" value="Transcribed_RNA"/>
</dbReference>
<proteinExistence type="inferred from homology"/>
<dbReference type="GO" id="GO:0009791">
    <property type="term" value="P:post-embryonic development"/>
    <property type="evidence" value="ECO:0007669"/>
    <property type="project" value="UniProtKB-ARBA"/>
</dbReference>
<dbReference type="InterPro" id="IPR024088">
    <property type="entry name" value="Tyr-tRNA-ligase_bac-type"/>
</dbReference>
<dbReference type="GO" id="GO:0005829">
    <property type="term" value="C:cytosol"/>
    <property type="evidence" value="ECO:0007669"/>
    <property type="project" value="TreeGrafter"/>
</dbReference>
<evidence type="ECO:0000256" key="11">
    <source>
        <dbReference type="RuleBase" id="RU361234"/>
    </source>
</evidence>
<dbReference type="FunFam" id="1.10.240.10:FF:000001">
    <property type="entry name" value="Tyrosine--tRNA ligase"/>
    <property type="match status" value="1"/>
</dbReference>
<evidence type="ECO:0000256" key="2">
    <source>
        <dbReference type="ARBA" id="ARBA00022598"/>
    </source>
</evidence>
<dbReference type="PROSITE" id="PS00178">
    <property type="entry name" value="AA_TRNA_LIGASE_I"/>
    <property type="match status" value="1"/>
</dbReference>
<dbReference type="PANTHER" id="PTHR11766:SF0">
    <property type="entry name" value="TYROSINE--TRNA LIGASE, MITOCHONDRIAL"/>
    <property type="match status" value="1"/>
</dbReference>
<dbReference type="GO" id="GO:0005739">
    <property type="term" value="C:mitochondrion"/>
    <property type="evidence" value="ECO:0007669"/>
    <property type="project" value="TreeGrafter"/>
</dbReference>
<dbReference type="NCBIfam" id="TIGR00234">
    <property type="entry name" value="tyrS"/>
    <property type="match status" value="1"/>
</dbReference>
<dbReference type="InterPro" id="IPR054608">
    <property type="entry name" value="SYY-like_C"/>
</dbReference>
<evidence type="ECO:0000259" key="12">
    <source>
        <dbReference type="Pfam" id="PF22421"/>
    </source>
</evidence>
<keyword evidence="5 10" id="KW-0694">RNA-binding</keyword>
<dbReference type="InterPro" id="IPR036986">
    <property type="entry name" value="S4_RNA-bd_sf"/>
</dbReference>
<evidence type="ECO:0000256" key="9">
    <source>
        <dbReference type="ARBA" id="ARBA00048248"/>
    </source>
</evidence>
<feature type="domain" description="Tyrosine--tRNA ligase SYY-like C-terminal" evidence="12">
    <location>
        <begin position="411"/>
        <end position="486"/>
    </location>
</feature>
<evidence type="ECO:0000256" key="8">
    <source>
        <dbReference type="ARBA" id="ARBA00033323"/>
    </source>
</evidence>
<dbReference type="PROSITE" id="PS50889">
    <property type="entry name" value="S4"/>
    <property type="match status" value="1"/>
</dbReference>
<comment type="catalytic activity">
    <reaction evidence="9 11">
        <text>tRNA(Tyr) + L-tyrosine + ATP = L-tyrosyl-tRNA(Tyr) + AMP + diphosphate + H(+)</text>
        <dbReference type="Rhea" id="RHEA:10220"/>
        <dbReference type="Rhea" id="RHEA-COMP:9706"/>
        <dbReference type="Rhea" id="RHEA-COMP:9707"/>
        <dbReference type="ChEBI" id="CHEBI:15378"/>
        <dbReference type="ChEBI" id="CHEBI:30616"/>
        <dbReference type="ChEBI" id="CHEBI:33019"/>
        <dbReference type="ChEBI" id="CHEBI:58315"/>
        <dbReference type="ChEBI" id="CHEBI:78442"/>
        <dbReference type="ChEBI" id="CHEBI:78536"/>
        <dbReference type="ChEBI" id="CHEBI:456215"/>
        <dbReference type="EC" id="6.1.1.1"/>
    </reaction>
</comment>
<dbReference type="PANTHER" id="PTHR11766">
    <property type="entry name" value="TYROSYL-TRNA SYNTHETASE"/>
    <property type="match status" value="1"/>
</dbReference>
<dbReference type="InterPro" id="IPR001412">
    <property type="entry name" value="aa-tRNA-synth_I_CS"/>
</dbReference>
<dbReference type="HAMAP" id="MF_02006">
    <property type="entry name" value="Tyr_tRNA_synth_type1"/>
    <property type="match status" value="1"/>
</dbReference>
<keyword evidence="7 11" id="KW-0030">Aminoacyl-tRNA synthetase</keyword>
<keyword evidence="2 11" id="KW-0436">Ligase</keyword>
<accession>A0A7S0KDI6</accession>
<keyword evidence="3 11" id="KW-0547">Nucleotide-binding</keyword>
<evidence type="ECO:0000256" key="4">
    <source>
        <dbReference type="ARBA" id="ARBA00022840"/>
    </source>
</evidence>
<evidence type="ECO:0000256" key="6">
    <source>
        <dbReference type="ARBA" id="ARBA00022917"/>
    </source>
</evidence>
<evidence type="ECO:0000256" key="7">
    <source>
        <dbReference type="ARBA" id="ARBA00023146"/>
    </source>
</evidence>
<dbReference type="Gene3D" id="1.10.240.10">
    <property type="entry name" value="Tyrosyl-Transfer RNA Synthetase"/>
    <property type="match status" value="1"/>
</dbReference>
<dbReference type="Gene3D" id="3.10.290.10">
    <property type="entry name" value="RNA-binding S4 domain"/>
    <property type="match status" value="1"/>
</dbReference>
<evidence type="ECO:0000256" key="3">
    <source>
        <dbReference type="ARBA" id="ARBA00022741"/>
    </source>
</evidence>
<evidence type="ECO:0000256" key="10">
    <source>
        <dbReference type="PROSITE-ProRule" id="PRU00182"/>
    </source>
</evidence>
<dbReference type="AlphaFoldDB" id="A0A7S0KDI6"/>
<keyword evidence="4 11" id="KW-0067">ATP-binding</keyword>
<dbReference type="SUPFAM" id="SSF55174">
    <property type="entry name" value="Alpha-L RNA-binding motif"/>
    <property type="match status" value="1"/>
</dbReference>
<dbReference type="GO" id="GO:0048608">
    <property type="term" value="P:reproductive structure development"/>
    <property type="evidence" value="ECO:0007669"/>
    <property type="project" value="UniProtKB-ARBA"/>
</dbReference>
<evidence type="ECO:0000256" key="1">
    <source>
        <dbReference type="ARBA" id="ARBA00013160"/>
    </source>
</evidence>
<dbReference type="EC" id="6.1.1.1" evidence="1 11"/>
<gene>
    <name evidence="13" type="ORF">OMED0929_LOCUS1379</name>
</gene>
<sequence>MLASVCRSPCVLQSLISRSTWKYGTLNLVQRQRPKICTHTKRYRRFLRKASTVATIQEGVVEDGKETNIFKVLRDRGLLDACTSEALVNETSLLPVRVYCGFDPTADSLHIGNLLGIIVLSWFQKYGHTPIALIGGATGRVGDPSGKSSERPMLDDATIDSNSQAIERTIRSILSNNVRQGESLIVVNNLEWYSSMSFLDFLRDVGKFSRMGTMLAKDSVKSRLASEGGISFTEFSYQLLQGYDFVHLFRHHGVSVQVGGSDQWGNITAGTDLIRRLEPAATVSGMTFPLLLKSDGTKFGKSEQGAIWLSAGRLSPYKFYQYFLGVDDADVIRLLRMLTFLPLSEISELEREMNTTEYVVNTAQIRLAEEITRYVHGVQGLSEAQAATNILKPGLETELDATALRTMVGLVPSAELPLEEVVGQSLVQLVVKVGLQPSKGATKRLIQGGGLRMNNNKITDDETTVTANDLVDGSLLLLACGKKNKLLLTVTDS</sequence>
<organism evidence="13">
    <name type="scientific">Ostreococcus mediterraneus</name>
    <dbReference type="NCBI Taxonomy" id="1486918"/>
    <lineage>
        <taxon>Eukaryota</taxon>
        <taxon>Viridiplantae</taxon>
        <taxon>Chlorophyta</taxon>
        <taxon>Mamiellophyceae</taxon>
        <taxon>Mamiellales</taxon>
        <taxon>Bathycoccaceae</taxon>
        <taxon>Ostreococcus</taxon>
    </lineage>
</organism>
<dbReference type="GO" id="GO:0009570">
    <property type="term" value="C:chloroplast stroma"/>
    <property type="evidence" value="ECO:0007669"/>
    <property type="project" value="TreeGrafter"/>
</dbReference>
<dbReference type="GO" id="GO:0003723">
    <property type="term" value="F:RNA binding"/>
    <property type="evidence" value="ECO:0007669"/>
    <property type="project" value="UniProtKB-KW"/>
</dbReference>
<reference evidence="13" key="1">
    <citation type="submission" date="2021-01" db="EMBL/GenBank/DDBJ databases">
        <authorList>
            <person name="Corre E."/>
            <person name="Pelletier E."/>
            <person name="Niang G."/>
            <person name="Scheremetjew M."/>
            <person name="Finn R."/>
            <person name="Kale V."/>
            <person name="Holt S."/>
            <person name="Cochrane G."/>
            <person name="Meng A."/>
            <person name="Brown T."/>
            <person name="Cohen L."/>
        </authorList>
    </citation>
    <scope>NUCLEOTIDE SEQUENCE</scope>
    <source>
        <strain evidence="13">Clade-D-RCC2572</strain>
    </source>
</reference>
<dbReference type="InterPro" id="IPR014729">
    <property type="entry name" value="Rossmann-like_a/b/a_fold"/>
</dbReference>
<dbReference type="Pfam" id="PF00579">
    <property type="entry name" value="tRNA-synt_1b"/>
    <property type="match status" value="1"/>
</dbReference>
<comment type="similarity">
    <text evidence="11">Belongs to the class-I aminoacyl-tRNA synthetase family.</text>
</comment>
<keyword evidence="6 11" id="KW-0648">Protein biosynthesis</keyword>
<dbReference type="GO" id="GO:0005524">
    <property type="term" value="F:ATP binding"/>
    <property type="evidence" value="ECO:0007669"/>
    <property type="project" value="UniProtKB-KW"/>
</dbReference>
<dbReference type="InterPro" id="IPR002305">
    <property type="entry name" value="aa-tRNA-synth_Ic"/>
</dbReference>
<dbReference type="Pfam" id="PF22421">
    <property type="entry name" value="SYY_C-terminal"/>
    <property type="match status" value="1"/>
</dbReference>
<dbReference type="CDD" id="cd00805">
    <property type="entry name" value="TyrRS_core"/>
    <property type="match status" value="1"/>
</dbReference>
<protein>
    <recommendedName>
        <fullName evidence="1 11">Tyrosine--tRNA ligase</fullName>
        <ecNumber evidence="1 11">6.1.1.1</ecNumber>
    </recommendedName>
    <alternativeName>
        <fullName evidence="8 11">Tyrosyl-tRNA synthetase</fullName>
    </alternativeName>
</protein>